<name>A0ABX1BSD2_9ACTN</name>
<comment type="caution">
    <text evidence="1">The sequence shown here is derived from an EMBL/GenBank/DDBJ whole genome shotgun (WGS) entry which is preliminary data.</text>
</comment>
<dbReference type="SUPFAM" id="SSF55729">
    <property type="entry name" value="Acyl-CoA N-acyltransferases (Nat)"/>
    <property type="match status" value="1"/>
</dbReference>
<dbReference type="Proteomes" id="UP000696294">
    <property type="component" value="Unassembled WGS sequence"/>
</dbReference>
<organism evidence="1 2">
    <name type="scientific">Nonomuraea composti</name>
    <dbReference type="NCBI Taxonomy" id="2720023"/>
    <lineage>
        <taxon>Bacteria</taxon>
        <taxon>Bacillati</taxon>
        <taxon>Actinomycetota</taxon>
        <taxon>Actinomycetes</taxon>
        <taxon>Streptosporangiales</taxon>
        <taxon>Streptosporangiaceae</taxon>
        <taxon>Nonomuraea</taxon>
    </lineage>
</organism>
<sequence length="48" mass="5313">MRAVAEAAEGRVIRWEVAAANEAAQRFYRRIGAGLIPKVICRWQVGAT</sequence>
<dbReference type="Gene3D" id="3.40.630.30">
    <property type="match status" value="1"/>
</dbReference>
<evidence type="ECO:0000313" key="2">
    <source>
        <dbReference type="Proteomes" id="UP000696294"/>
    </source>
</evidence>
<evidence type="ECO:0000313" key="1">
    <source>
        <dbReference type="EMBL" id="NJP97663.1"/>
    </source>
</evidence>
<gene>
    <name evidence="1" type="ORF">HCN51_50975</name>
</gene>
<dbReference type="InterPro" id="IPR016181">
    <property type="entry name" value="Acyl_CoA_acyltransferase"/>
</dbReference>
<keyword evidence="2" id="KW-1185">Reference proteome</keyword>
<dbReference type="RefSeq" id="WP_168020133.1">
    <property type="nucleotide sequence ID" value="NZ_JAATEP010000070.1"/>
</dbReference>
<protein>
    <recommendedName>
        <fullName evidence="3">GNAT family N-acetyltransferase</fullName>
    </recommendedName>
</protein>
<evidence type="ECO:0008006" key="3">
    <source>
        <dbReference type="Google" id="ProtNLM"/>
    </source>
</evidence>
<accession>A0ABX1BSD2</accession>
<dbReference type="EMBL" id="JAATEP010000070">
    <property type="protein sequence ID" value="NJP97663.1"/>
    <property type="molecule type" value="Genomic_DNA"/>
</dbReference>
<proteinExistence type="predicted"/>
<reference evidence="1 2" key="1">
    <citation type="submission" date="2020-03" db="EMBL/GenBank/DDBJ databases">
        <title>WGS of actinomycetes isolated from Thailand.</title>
        <authorList>
            <person name="Thawai C."/>
        </authorList>
    </citation>
    <scope>NUCLEOTIDE SEQUENCE [LARGE SCALE GENOMIC DNA]</scope>
    <source>
        <strain evidence="1 2">FMUSA5-5</strain>
    </source>
</reference>